<accession>A0A8T5UZN6</accession>
<dbReference type="EMBL" id="JAIOUQ010000014">
    <property type="protein sequence ID" value="MBZ2166630.1"/>
    <property type="molecule type" value="Genomic_DNA"/>
</dbReference>
<reference evidence="2" key="1">
    <citation type="journal article" date="2022" name="Microbiol. Resour. Announc.">
        <title>Draft Genome Sequence of a Methanogenic Archaeon from West Spitsbergen Permafrost.</title>
        <authorList>
            <person name="Trubitsyn V."/>
            <person name="Rivkina E."/>
            <person name="Shcherbakova V."/>
        </authorList>
    </citation>
    <scope>NUCLEOTIDE SEQUENCE [LARGE SCALE GENOMIC DNA]</scope>
    <source>
        <strain evidence="2">VT</strain>
    </source>
</reference>
<sequence length="61" mass="7562">MLIELKKEFDIKFNEIMLIKDDPSSQKYDELYNEILELNSKMIKQLIKMRNEYYFMPEPRI</sequence>
<keyword evidence="2" id="KW-1185">Reference proteome</keyword>
<proteinExistence type="predicted"/>
<protein>
    <submittedName>
        <fullName evidence="1">Uncharacterized protein</fullName>
    </submittedName>
</protein>
<organism evidence="1 2">
    <name type="scientific">Methanobacterium spitsbergense</name>
    <dbReference type="NCBI Taxonomy" id="2874285"/>
    <lineage>
        <taxon>Archaea</taxon>
        <taxon>Methanobacteriati</taxon>
        <taxon>Methanobacteriota</taxon>
        <taxon>Methanomada group</taxon>
        <taxon>Methanobacteria</taxon>
        <taxon>Methanobacteriales</taxon>
        <taxon>Methanobacteriaceae</taxon>
        <taxon>Methanobacterium</taxon>
    </lineage>
</organism>
<gene>
    <name evidence="1" type="ORF">K8N75_11330</name>
</gene>
<evidence type="ECO:0000313" key="1">
    <source>
        <dbReference type="EMBL" id="MBZ2166630.1"/>
    </source>
</evidence>
<dbReference type="AlphaFoldDB" id="A0A8T5UZN6"/>
<comment type="caution">
    <text evidence="1">The sequence shown here is derived from an EMBL/GenBank/DDBJ whole genome shotgun (WGS) entry which is preliminary data.</text>
</comment>
<dbReference type="Proteomes" id="UP000825933">
    <property type="component" value="Unassembled WGS sequence"/>
</dbReference>
<evidence type="ECO:0000313" key="2">
    <source>
        <dbReference type="Proteomes" id="UP000825933"/>
    </source>
</evidence>
<dbReference type="RefSeq" id="WP_223792177.1">
    <property type="nucleotide sequence ID" value="NZ_JAIOUQ010000014.1"/>
</dbReference>
<name>A0A8T5UZN6_9EURY</name>